<dbReference type="EMBL" id="BMCH01000004">
    <property type="protein sequence ID" value="GGC32902.1"/>
    <property type="molecule type" value="Genomic_DNA"/>
</dbReference>
<dbReference type="Pfam" id="PF00557">
    <property type="entry name" value="Peptidase_M24"/>
    <property type="match status" value="1"/>
</dbReference>
<dbReference type="InterPro" id="IPR032416">
    <property type="entry name" value="Peptidase_M24_C"/>
</dbReference>
<dbReference type="Gene3D" id="3.40.350.10">
    <property type="entry name" value="Creatinase/prolidase N-terminal domain"/>
    <property type="match status" value="2"/>
</dbReference>
<evidence type="ECO:0000313" key="7">
    <source>
        <dbReference type="Proteomes" id="UP000637769"/>
    </source>
</evidence>
<organism evidence="6 7">
    <name type="scientific">Asaia siamensis</name>
    <dbReference type="NCBI Taxonomy" id="110479"/>
    <lineage>
        <taxon>Bacteria</taxon>
        <taxon>Pseudomonadati</taxon>
        <taxon>Pseudomonadota</taxon>
        <taxon>Alphaproteobacteria</taxon>
        <taxon>Acetobacterales</taxon>
        <taxon>Acetobacteraceae</taxon>
        <taxon>Asaia</taxon>
    </lineage>
</organism>
<evidence type="ECO:0000259" key="3">
    <source>
        <dbReference type="Pfam" id="PF00557"/>
    </source>
</evidence>
<dbReference type="PANTHER" id="PTHR43763:SF6">
    <property type="entry name" value="XAA-PRO AMINOPEPTIDASE 1"/>
    <property type="match status" value="1"/>
</dbReference>
<keyword evidence="2" id="KW-0378">Hydrolase</keyword>
<keyword evidence="7" id="KW-1185">Reference proteome</keyword>
<dbReference type="PANTHER" id="PTHR43763">
    <property type="entry name" value="XAA-PRO AMINOPEPTIDASE 1"/>
    <property type="match status" value="1"/>
</dbReference>
<dbReference type="SUPFAM" id="SSF55920">
    <property type="entry name" value="Creatinase/aminopeptidase"/>
    <property type="match status" value="1"/>
</dbReference>
<evidence type="ECO:0000259" key="5">
    <source>
        <dbReference type="Pfam" id="PF16188"/>
    </source>
</evidence>
<accession>A0ABQ1M531</accession>
<dbReference type="InterPro" id="IPR000587">
    <property type="entry name" value="Creatinase_N"/>
</dbReference>
<dbReference type="Pfam" id="PF16189">
    <property type="entry name" value="Creatinase_N_2"/>
    <property type="match status" value="1"/>
</dbReference>
<keyword evidence="6" id="KW-0645">Protease</keyword>
<name>A0ABQ1M531_9PROT</name>
<dbReference type="Proteomes" id="UP000637769">
    <property type="component" value="Unassembled WGS sequence"/>
</dbReference>
<feature type="domain" description="Peptidase M24 C-terminal" evidence="5">
    <location>
        <begin position="526"/>
        <end position="585"/>
    </location>
</feature>
<evidence type="ECO:0000256" key="1">
    <source>
        <dbReference type="ARBA" id="ARBA00022723"/>
    </source>
</evidence>
<dbReference type="InterPro" id="IPR050422">
    <property type="entry name" value="X-Pro_aminopeptidase_P"/>
</dbReference>
<protein>
    <submittedName>
        <fullName evidence="6">Aminopeptidase</fullName>
    </submittedName>
</protein>
<keyword evidence="6" id="KW-0031">Aminopeptidase</keyword>
<dbReference type="InterPro" id="IPR029149">
    <property type="entry name" value="Creatin/AminoP/Spt16_N"/>
</dbReference>
<dbReference type="Pfam" id="PF01321">
    <property type="entry name" value="Creatinase_N"/>
    <property type="match status" value="1"/>
</dbReference>
<evidence type="ECO:0000259" key="4">
    <source>
        <dbReference type="Pfam" id="PF01321"/>
    </source>
</evidence>
<comment type="caution">
    <text evidence="6">The sequence shown here is derived from an EMBL/GenBank/DDBJ whole genome shotgun (WGS) entry which is preliminary data.</text>
</comment>
<evidence type="ECO:0000313" key="6">
    <source>
        <dbReference type="EMBL" id="GGC32902.1"/>
    </source>
</evidence>
<proteinExistence type="predicted"/>
<keyword evidence="1" id="KW-0479">Metal-binding</keyword>
<dbReference type="InterPro" id="IPR036005">
    <property type="entry name" value="Creatinase/aminopeptidase-like"/>
</dbReference>
<evidence type="ECO:0000256" key="2">
    <source>
        <dbReference type="ARBA" id="ARBA00022801"/>
    </source>
</evidence>
<dbReference type="GO" id="GO:0004177">
    <property type="term" value="F:aminopeptidase activity"/>
    <property type="evidence" value="ECO:0007669"/>
    <property type="project" value="UniProtKB-KW"/>
</dbReference>
<sequence>MMSHATRLAALRAELSSLDVDGFLLPRGDEHLGEYVPDSAARLAWLTGFTGSAGCALILPDRAIIFSDGRYQLQLAQQIDPALWQYGHLYETPPQNWLARHGGLARIGYDPKIISEVELRPFIAAGCLMIPLGRNPVDAIWRDRPAVPASQVTIQPDRWTGRSAEDKVATLAETLRDEGQNAVILPDPGCIAWLLNIRGSDLPYLPVALCFAILHAEGTVDLFIDPGRLADPVRAHLGTTTQIHTPDALQGALIALGGKTIRIDQARCPVWFAQTLREAGATILDGVDPCLLPRACKTAAERDGMREAHLLDGIALTRFLCWFEKNGIGLSETDLAGRLLAFRLEADSCLGASFDSIACAGPNAAMMHYMPHRGEDAVIGREMFFLIDSGGQYRSGTTDVTRTIWTGDRPPASWCDQYTRVLKGLIALSRAVFPEATPGYRLDPLARHALWEAGLDFDHGAGHGLGSYLSVHEWPLGFTRRPVLDPVHEHMVLTNEPGYYAPGSHGMRLENAMLATLDTIGEAGRYLRFETLTLAPIDRRGIDVTLLTQTEIDWLDHYHARVFRMLSPYLGDDESAWLNHVCQPL</sequence>
<reference evidence="7" key="1">
    <citation type="journal article" date="2019" name="Int. J. Syst. Evol. Microbiol.">
        <title>The Global Catalogue of Microorganisms (GCM) 10K type strain sequencing project: providing services to taxonomists for standard genome sequencing and annotation.</title>
        <authorList>
            <consortium name="The Broad Institute Genomics Platform"/>
            <consortium name="The Broad Institute Genome Sequencing Center for Infectious Disease"/>
            <person name="Wu L."/>
            <person name="Ma J."/>
        </authorList>
    </citation>
    <scope>NUCLEOTIDE SEQUENCE [LARGE SCALE GENOMIC DNA]</scope>
    <source>
        <strain evidence="7">CCM 7132</strain>
    </source>
</reference>
<dbReference type="Gene3D" id="3.90.230.10">
    <property type="entry name" value="Creatinase/methionine aminopeptidase superfamily"/>
    <property type="match status" value="1"/>
</dbReference>
<dbReference type="Pfam" id="PF16188">
    <property type="entry name" value="Peptidase_M24_C"/>
    <property type="match status" value="1"/>
</dbReference>
<dbReference type="InterPro" id="IPR000994">
    <property type="entry name" value="Pept_M24"/>
</dbReference>
<gene>
    <name evidence="6" type="ORF">GCM10007207_18000</name>
</gene>
<dbReference type="SUPFAM" id="SSF53092">
    <property type="entry name" value="Creatinase/prolidase N-terminal domain"/>
    <property type="match status" value="1"/>
</dbReference>
<feature type="domain" description="Peptidase M24" evidence="3">
    <location>
        <begin position="304"/>
        <end position="516"/>
    </location>
</feature>
<feature type="domain" description="Creatinase N-terminal" evidence="4">
    <location>
        <begin position="7"/>
        <end position="114"/>
    </location>
</feature>
<dbReference type="RefSeq" id="WP_188426444.1">
    <property type="nucleotide sequence ID" value="NZ_BMCH01000004.1"/>
</dbReference>